<evidence type="ECO:0000256" key="3">
    <source>
        <dbReference type="ARBA" id="ARBA00023015"/>
    </source>
</evidence>
<dbReference type="InterPro" id="IPR007219">
    <property type="entry name" value="XnlR_reg_dom"/>
</dbReference>
<comment type="subcellular location">
    <subcellularLocation>
        <location evidence="1">Nucleus</location>
    </subcellularLocation>
</comment>
<feature type="compositionally biased region" description="Polar residues" evidence="6">
    <location>
        <begin position="147"/>
        <end position="158"/>
    </location>
</feature>
<dbReference type="InterPro" id="IPR036864">
    <property type="entry name" value="Zn2-C6_fun-type_DNA-bd_sf"/>
</dbReference>
<dbReference type="InterPro" id="IPR001138">
    <property type="entry name" value="Zn2Cys6_DnaBD"/>
</dbReference>
<keyword evidence="2" id="KW-0479">Metal-binding</keyword>
<feature type="domain" description="Zn(2)-C6 fungal-type" evidence="7">
    <location>
        <begin position="61"/>
        <end position="126"/>
    </location>
</feature>
<comment type="caution">
    <text evidence="8">The sequence shown here is derived from an EMBL/GenBank/DDBJ whole genome shotgun (WGS) entry which is preliminary data.</text>
</comment>
<dbReference type="OrthoDB" id="2123952at2759"/>
<dbReference type="CDD" id="cd12148">
    <property type="entry name" value="fungal_TF_MHR"/>
    <property type="match status" value="1"/>
</dbReference>
<keyword evidence="3" id="KW-0805">Transcription regulation</keyword>
<evidence type="ECO:0000313" key="8">
    <source>
        <dbReference type="EMBL" id="KAF6761472.1"/>
    </source>
</evidence>
<keyword evidence="5" id="KW-0539">Nucleus</keyword>
<feature type="region of interest" description="Disordered" evidence="6">
    <location>
        <begin position="629"/>
        <end position="917"/>
    </location>
</feature>
<protein>
    <submittedName>
        <fullName evidence="8">Fungal-specific transcription factor domain-containing protein</fullName>
    </submittedName>
</protein>
<dbReference type="GO" id="GO:0008270">
    <property type="term" value="F:zinc ion binding"/>
    <property type="evidence" value="ECO:0007669"/>
    <property type="project" value="InterPro"/>
</dbReference>
<feature type="compositionally biased region" description="Low complexity" evidence="6">
    <location>
        <begin position="794"/>
        <end position="809"/>
    </location>
</feature>
<feature type="compositionally biased region" description="Basic and acidic residues" evidence="6">
    <location>
        <begin position="33"/>
        <end position="44"/>
    </location>
</feature>
<feature type="compositionally biased region" description="Low complexity" evidence="6">
    <location>
        <begin position="754"/>
        <end position="764"/>
    </location>
</feature>
<name>A0A8H6IBY3_9AGAR</name>
<feature type="region of interest" description="Disordered" evidence="6">
    <location>
        <begin position="139"/>
        <end position="216"/>
    </location>
</feature>
<proteinExistence type="predicted"/>
<dbReference type="GO" id="GO:0003677">
    <property type="term" value="F:DNA binding"/>
    <property type="evidence" value="ECO:0007669"/>
    <property type="project" value="InterPro"/>
</dbReference>
<evidence type="ECO:0000256" key="6">
    <source>
        <dbReference type="SAM" id="MobiDB-lite"/>
    </source>
</evidence>
<feature type="region of interest" description="Disordered" evidence="6">
    <location>
        <begin position="1"/>
        <end position="60"/>
    </location>
</feature>
<evidence type="ECO:0000256" key="4">
    <source>
        <dbReference type="ARBA" id="ARBA00023163"/>
    </source>
</evidence>
<feature type="compositionally biased region" description="Basic and acidic residues" evidence="6">
    <location>
        <begin position="776"/>
        <end position="791"/>
    </location>
</feature>
<accession>A0A8H6IBY3</accession>
<sequence length="917" mass="100428">MDQYERQIPHSKIPSSFLTSTLYSADPQRPKALPHDPPSHDDQGAHNQQPGQPAMRGAKRKRLAKACDACHKSKRRCDGTGRSLLLVSDPPDGDLAPPHARAAPCSNCFFASKQCTYTDASGRPVPAPHRLEPVRGASSLAPETRGTGFSQPQASQPVHNLDPSRYPQPPRFSYPPSAGPSHVPSLATDGNDDERKNPRKRFRSERGNAIPPEDLIIDGPVTTITMDRPAPVDLDHGLTRELTNLFFAHCHPARAIIHKPTFAANLSHNRVPSYLLHAVCALAAPLSKQPRIRTNPARFAGKPFAQEALSLMFDGAGRLICEPNLAAAQALCLLQMHDILTKESNAIWESRYHDLALTIVDSLGVLNPEHPTLTPVPSPEFISASLEREAVRRIFWYIHLIDVKAAIYFKKPITFTPAELRLRLPVDETSFELGVHSTLPEYLHLPAVGTQYASEFGHLIRIITIYARVELILDDLCGPYKNQDSLGHTSKALQDTEHQMEDWARTLPEHLKFSEQSLDVQQSMFETSSNTGAWCWCCLHVYYAACALAINFARLRNQRDSINEPQWALARIESILKMLGDRAKNSLLFGAALWALIKYCKRDDQQIRAWCADYEESFGTRMVELVQDWRPHPSPPQRHQYQLATQPPQSQAPTLQPPQRSQFRFSDNPGSSNGSILTGRPPNLQQHGTDVSQNGLSLRSPTNTTNSYLRSGRYEEDSLTGQNSRTTTPPPPPRLSVHGHGEGVREGRLPPPAGMAMAGRALPPLAGDSGYGAPVKAEKDTNPSGRERDLDSDGPAGQGQQASRAAAATGTGGGSSPTDSAPNSGPPSSRNSIAGEPVQTLPPLKGSGLLEWTHSHGSGGGPRIVDMQQKGHGRTTGVVRASPRRSPPNLPPLYQSGDERQPSSMPVGLKWLAHESR</sequence>
<reference evidence="8 9" key="1">
    <citation type="submission" date="2020-07" db="EMBL/GenBank/DDBJ databases">
        <title>Comparative genomics of pyrophilous fungi reveals a link between fire events and developmental genes.</title>
        <authorList>
            <consortium name="DOE Joint Genome Institute"/>
            <person name="Steindorff A.S."/>
            <person name="Carver A."/>
            <person name="Calhoun S."/>
            <person name="Stillman K."/>
            <person name="Liu H."/>
            <person name="Lipzen A."/>
            <person name="Pangilinan J."/>
            <person name="Labutti K."/>
            <person name="Bruns T.D."/>
            <person name="Grigoriev I.V."/>
        </authorList>
    </citation>
    <scope>NUCLEOTIDE SEQUENCE [LARGE SCALE GENOMIC DNA]</scope>
    <source>
        <strain evidence="8 9">CBS 144469</strain>
    </source>
</reference>
<dbReference type="SMART" id="SM00066">
    <property type="entry name" value="GAL4"/>
    <property type="match status" value="1"/>
</dbReference>
<feature type="compositionally biased region" description="Polar residues" evidence="6">
    <location>
        <begin position="13"/>
        <end position="23"/>
    </location>
</feature>
<feature type="compositionally biased region" description="Polar residues" evidence="6">
    <location>
        <begin position="683"/>
        <end position="709"/>
    </location>
</feature>
<organism evidence="8 9">
    <name type="scientific">Ephemerocybe angulata</name>
    <dbReference type="NCBI Taxonomy" id="980116"/>
    <lineage>
        <taxon>Eukaryota</taxon>
        <taxon>Fungi</taxon>
        <taxon>Dikarya</taxon>
        <taxon>Basidiomycota</taxon>
        <taxon>Agaricomycotina</taxon>
        <taxon>Agaricomycetes</taxon>
        <taxon>Agaricomycetidae</taxon>
        <taxon>Agaricales</taxon>
        <taxon>Agaricineae</taxon>
        <taxon>Psathyrellaceae</taxon>
        <taxon>Ephemerocybe</taxon>
    </lineage>
</organism>
<feature type="compositionally biased region" description="Basic and acidic residues" evidence="6">
    <location>
        <begin position="739"/>
        <end position="748"/>
    </location>
</feature>
<dbReference type="PANTHER" id="PTHR47338:SF5">
    <property type="entry name" value="ZN(II)2CYS6 TRANSCRIPTION FACTOR (EUROFUNG)"/>
    <property type="match status" value="1"/>
</dbReference>
<dbReference type="Pfam" id="PF04082">
    <property type="entry name" value="Fungal_trans"/>
    <property type="match status" value="1"/>
</dbReference>
<dbReference type="CDD" id="cd00067">
    <property type="entry name" value="GAL4"/>
    <property type="match status" value="1"/>
</dbReference>
<evidence type="ECO:0000313" key="9">
    <source>
        <dbReference type="Proteomes" id="UP000521943"/>
    </source>
</evidence>
<keyword evidence="4" id="KW-0804">Transcription</keyword>
<dbReference type="SUPFAM" id="SSF57701">
    <property type="entry name" value="Zn2/Cys6 DNA-binding domain"/>
    <property type="match status" value="1"/>
</dbReference>
<dbReference type="InterPro" id="IPR050815">
    <property type="entry name" value="TF_fung"/>
</dbReference>
<dbReference type="AlphaFoldDB" id="A0A8H6IBY3"/>
<evidence type="ECO:0000256" key="1">
    <source>
        <dbReference type="ARBA" id="ARBA00004123"/>
    </source>
</evidence>
<dbReference type="Gene3D" id="4.10.240.10">
    <property type="entry name" value="Zn(2)-C6 fungal-type DNA-binding domain"/>
    <property type="match status" value="1"/>
</dbReference>
<dbReference type="GO" id="GO:0005634">
    <property type="term" value="C:nucleus"/>
    <property type="evidence" value="ECO:0007669"/>
    <property type="project" value="UniProtKB-SubCell"/>
</dbReference>
<evidence type="ECO:0000259" key="7">
    <source>
        <dbReference type="SMART" id="SM00066"/>
    </source>
</evidence>
<evidence type="ECO:0000256" key="5">
    <source>
        <dbReference type="ARBA" id="ARBA00023242"/>
    </source>
</evidence>
<dbReference type="GO" id="GO:0006351">
    <property type="term" value="P:DNA-templated transcription"/>
    <property type="evidence" value="ECO:0007669"/>
    <property type="project" value="InterPro"/>
</dbReference>
<dbReference type="Proteomes" id="UP000521943">
    <property type="component" value="Unassembled WGS sequence"/>
</dbReference>
<dbReference type="GO" id="GO:0000981">
    <property type="term" value="F:DNA-binding transcription factor activity, RNA polymerase II-specific"/>
    <property type="evidence" value="ECO:0007669"/>
    <property type="project" value="InterPro"/>
</dbReference>
<gene>
    <name evidence="8" type="ORF">DFP72DRAFT_1165205</name>
</gene>
<evidence type="ECO:0000256" key="2">
    <source>
        <dbReference type="ARBA" id="ARBA00022723"/>
    </source>
</evidence>
<dbReference type="PANTHER" id="PTHR47338">
    <property type="entry name" value="ZN(II)2CYS6 TRANSCRIPTION FACTOR (EUROFUNG)-RELATED"/>
    <property type="match status" value="1"/>
</dbReference>
<keyword evidence="9" id="KW-1185">Reference proteome</keyword>
<dbReference type="EMBL" id="JACGCI010000009">
    <property type="protein sequence ID" value="KAF6761472.1"/>
    <property type="molecule type" value="Genomic_DNA"/>
</dbReference>
<feature type="compositionally biased region" description="Polar residues" evidence="6">
    <location>
        <begin position="637"/>
        <end position="676"/>
    </location>
</feature>